<feature type="domain" description="FERM" evidence="6">
    <location>
        <begin position="1033"/>
        <end position="1373"/>
    </location>
</feature>
<dbReference type="CDD" id="cd17094">
    <property type="entry name" value="FERM_F1_Max1_like"/>
    <property type="match status" value="1"/>
</dbReference>
<feature type="region of interest" description="Disordered" evidence="4">
    <location>
        <begin position="438"/>
        <end position="483"/>
    </location>
</feature>
<evidence type="ECO:0000259" key="7">
    <source>
        <dbReference type="PROSITE" id="PS51016"/>
    </source>
</evidence>
<evidence type="ECO:0000259" key="6">
    <source>
        <dbReference type="PROSITE" id="PS50057"/>
    </source>
</evidence>
<dbReference type="OrthoDB" id="6285196at2759"/>
<dbReference type="PANTHER" id="PTHR22903">
    <property type="entry name" value="PLEKHH PROTEIN"/>
    <property type="match status" value="1"/>
</dbReference>
<dbReference type="SMART" id="SM00295">
    <property type="entry name" value="B41"/>
    <property type="match status" value="1"/>
</dbReference>
<gene>
    <name evidence="8" type="ORF">B4U79_10459</name>
</gene>
<dbReference type="GO" id="GO:0071944">
    <property type="term" value="C:cell periphery"/>
    <property type="evidence" value="ECO:0007669"/>
    <property type="project" value="UniProtKB-ARBA"/>
</dbReference>
<dbReference type="Proteomes" id="UP000285301">
    <property type="component" value="Unassembled WGS sequence"/>
</dbReference>
<dbReference type="Pfam" id="PF00169">
    <property type="entry name" value="PH"/>
    <property type="match status" value="2"/>
</dbReference>
<evidence type="ECO:0000313" key="9">
    <source>
        <dbReference type="Proteomes" id="UP000285301"/>
    </source>
</evidence>
<dbReference type="SMART" id="SM00139">
    <property type="entry name" value="MyTH4"/>
    <property type="match status" value="1"/>
</dbReference>
<name>A0A3S3NW24_9ACAR</name>
<dbReference type="InterPro" id="IPR001849">
    <property type="entry name" value="PH_domain"/>
</dbReference>
<dbReference type="Pfam" id="PF21989">
    <property type="entry name" value="RA_2"/>
    <property type="match status" value="1"/>
</dbReference>
<proteinExistence type="predicted"/>
<organism evidence="8 9">
    <name type="scientific">Dinothrombium tinctorium</name>
    <dbReference type="NCBI Taxonomy" id="1965070"/>
    <lineage>
        <taxon>Eukaryota</taxon>
        <taxon>Metazoa</taxon>
        <taxon>Ecdysozoa</taxon>
        <taxon>Arthropoda</taxon>
        <taxon>Chelicerata</taxon>
        <taxon>Arachnida</taxon>
        <taxon>Acari</taxon>
        <taxon>Acariformes</taxon>
        <taxon>Trombidiformes</taxon>
        <taxon>Prostigmata</taxon>
        <taxon>Anystina</taxon>
        <taxon>Parasitengona</taxon>
        <taxon>Trombidioidea</taxon>
        <taxon>Trombidiidae</taxon>
        <taxon>Dinothrombium</taxon>
    </lineage>
</organism>
<evidence type="ECO:0000256" key="2">
    <source>
        <dbReference type="ARBA" id="ARBA00023054"/>
    </source>
</evidence>
<dbReference type="InterPro" id="IPR038185">
    <property type="entry name" value="MyTH4_dom_sf"/>
</dbReference>
<dbReference type="PROSITE" id="PS50057">
    <property type="entry name" value="FERM_3"/>
    <property type="match status" value="1"/>
</dbReference>
<dbReference type="SUPFAM" id="SSF47031">
    <property type="entry name" value="Second domain of FERM"/>
    <property type="match status" value="1"/>
</dbReference>
<sequence length="1394" mass="158210">MIGDEKLVLNSDIQSKFDQKNDSVASGDRIDWFQRCINLELSLQQLRNSSNIIRQKFVDKVSSLESKAREADNKVKLLEIENSLLQERLMMNMSKQRSLQSSPELQQLQQKMEEREKVISKLESEIEQQKKLRLEDAKQVEAKAAKIKEWVTCKLKELEEQNEFLREENSKYNERLKMLQMRLKHASPETKKKIESTISALNTNYIDNRFNADSRKYSLTSGPVYSVIDKRRQRIGNTSPKCTNEAEKLFSSSSDEETNSFYNSKSSPKTRKPIPPPRTRLPLNIGTYANMPCTPQLSKKNDRQPFNIFVRGGSLDRKLADMRKLNFSELREKRKQILAQAADELHDYSEIYTPSRESNPFLEGRPPTPPLHRCPSWESRIYKIASTGINSATSTPTHSIRSLKKLNFFNNLSDEKSNQSELQDLNVPVFASIQGRASQIRPMPFSGESSDSSDNETDDRITTTATTSTSGDGSDGSITPIRRVRRGLSAESALSEDYALPPDAIVTAASHDTLCSIDTYEPKTPKRFSSLQRESGSPFKTCEPLEKSGYLTKLGGRLKTWKRRWFVVKDGKLYYYRSQSDAIRGKPKGFLLLDERSSVSKTEGSSTFRITTNQNRNVHYLTAESVIIMEEWVRVLQNVLRRNGKSNFNRENAKPTIEGWLTKVKHGHAKKCWCVLVGKTFAYFKHPNELNPVGQINMRQAKVEEVLHVSDSDNEDCDSAVASEMGNTDTGVSNSRSEYTIAIYPKQPDSSPIYLLMSNRQEMDSWLYHLTVVSDSDSVTGTAFEHIVAKLMQSDSPDNSPGIVDNNPLWNDPLLLYSKESITQPLTTLPSEFLRNEAVKLFKSLQLFISVAIDYAGIDYHVSLVQNSLMLCISHVELQNELFCQLIKQTSLPSQQKLCGSAGVHQFLLCATQTFFSCDTSGVSSEKTSPTSNNNPASSFLPFGNTPNHVFIQAFQFLSLAVSLFLPKGRILWLLKQHLRRCSDTKTEVGKYAIYCQRALERTLQNGVRENKPSRMEVLGILLRNPYHHSLPHSIPVHFLNETYMVVGFDGSTTVEEFTILLNSQAGIRPCSLSGFALYSDDPIEKNLEHLLDTKAKLADVISRWETLLREKHLGKFENTRVLKLLYKNRLYFKSNIKGETDKEKILMAYQINEEIKTGRFPVTQELALELTALLSQVEFGDYEKTMEEEALRKSIDKFYPFHFKVDILVIQELLEKWKDLKGISRIDCVRIYLNCARKWQFCGAKLFEMRPVKSIKLETSNSKSIISSNQKVWLAVNNESVSILDYDSLQLIVQYFFRNIMTFGGCKDNFMLVVSKRHSVEADSGSASGSGSGSQNGGSVRSDRLLFSASKAKILEMTYLIADYINAQNPIPTALSTDKFGCESRDFSNLSTD</sequence>
<dbReference type="CDD" id="cd13282">
    <property type="entry name" value="PH1_PLEKHH1_PLEKHH2"/>
    <property type="match status" value="1"/>
</dbReference>
<dbReference type="InterPro" id="IPR019749">
    <property type="entry name" value="Band_41_domain"/>
</dbReference>
<dbReference type="InterPro" id="IPR000299">
    <property type="entry name" value="FERM_domain"/>
</dbReference>
<feature type="domain" description="PH" evidence="5">
    <location>
        <begin position="544"/>
        <end position="641"/>
    </location>
</feature>
<dbReference type="CDD" id="cd00821">
    <property type="entry name" value="PH"/>
    <property type="match status" value="1"/>
</dbReference>
<dbReference type="Gene3D" id="1.25.40.530">
    <property type="entry name" value="MyTH4 domain"/>
    <property type="match status" value="1"/>
</dbReference>
<evidence type="ECO:0000259" key="5">
    <source>
        <dbReference type="PROSITE" id="PS50003"/>
    </source>
</evidence>
<dbReference type="Gene3D" id="2.30.29.30">
    <property type="entry name" value="Pleckstrin-homology domain (PH domain)/Phosphotyrosine-binding domain (PTB)"/>
    <property type="match status" value="3"/>
</dbReference>
<accession>A0A3S3NW24</accession>
<dbReference type="Pfam" id="PF00373">
    <property type="entry name" value="FERM_M"/>
    <property type="match status" value="1"/>
</dbReference>
<feature type="non-terminal residue" evidence="8">
    <location>
        <position position="1394"/>
    </location>
</feature>
<dbReference type="PANTHER" id="PTHR22903:SF8">
    <property type="entry name" value="MAX-1A"/>
    <property type="match status" value="1"/>
</dbReference>
<dbReference type="PROSITE" id="PS50003">
    <property type="entry name" value="PH_DOMAIN"/>
    <property type="match status" value="2"/>
</dbReference>
<dbReference type="SMART" id="SM00233">
    <property type="entry name" value="PH"/>
    <property type="match status" value="2"/>
</dbReference>
<feature type="domain" description="PH" evidence="5">
    <location>
        <begin position="654"/>
        <end position="775"/>
    </location>
</feature>
<keyword evidence="2 3" id="KW-0175">Coiled coil</keyword>
<dbReference type="GO" id="GO:0005856">
    <property type="term" value="C:cytoskeleton"/>
    <property type="evidence" value="ECO:0007669"/>
    <property type="project" value="InterPro"/>
</dbReference>
<dbReference type="SUPFAM" id="SSF50729">
    <property type="entry name" value="PH domain-like"/>
    <property type="match status" value="2"/>
</dbReference>
<dbReference type="InterPro" id="IPR011993">
    <property type="entry name" value="PH-like_dom_sf"/>
</dbReference>
<evidence type="ECO:0000313" key="8">
    <source>
        <dbReference type="EMBL" id="RWS02986.1"/>
    </source>
</evidence>
<dbReference type="CDD" id="cd14473">
    <property type="entry name" value="FERM_B-lobe"/>
    <property type="match status" value="1"/>
</dbReference>
<comment type="caution">
    <text evidence="8">The sequence shown here is derived from an EMBL/GenBank/DDBJ whole genome shotgun (WGS) entry which is preliminary data.</text>
</comment>
<reference evidence="8 9" key="1">
    <citation type="journal article" date="2018" name="Gigascience">
        <title>Genomes of trombidid mites reveal novel predicted allergens and laterally-transferred genes associated with secondary metabolism.</title>
        <authorList>
            <person name="Dong X."/>
            <person name="Chaisiri K."/>
            <person name="Xia D."/>
            <person name="Armstrong S.D."/>
            <person name="Fang Y."/>
            <person name="Donnelly M.J."/>
            <person name="Kadowaki T."/>
            <person name="McGarry J.W."/>
            <person name="Darby A.C."/>
            <person name="Makepeace B.L."/>
        </authorList>
    </citation>
    <scope>NUCLEOTIDE SEQUENCE [LARGE SCALE GENOMIC DNA]</scope>
    <source>
        <strain evidence="8">UoL-WK</strain>
    </source>
</reference>
<dbReference type="FunFam" id="2.30.29.30:FF:000286">
    <property type="entry name" value="PH-protein kinase domain containing protein"/>
    <property type="match status" value="1"/>
</dbReference>
<protein>
    <submittedName>
        <fullName evidence="8">Uncharacterized protein</fullName>
    </submittedName>
</protein>
<dbReference type="Gene3D" id="1.20.80.10">
    <property type="match status" value="1"/>
</dbReference>
<dbReference type="InterPro" id="IPR019748">
    <property type="entry name" value="FERM_central"/>
</dbReference>
<keyword evidence="1" id="KW-0677">Repeat</keyword>
<evidence type="ECO:0000256" key="4">
    <source>
        <dbReference type="SAM" id="MobiDB-lite"/>
    </source>
</evidence>
<feature type="domain" description="MyTH4" evidence="7">
    <location>
        <begin position="817"/>
        <end position="1022"/>
    </location>
</feature>
<evidence type="ECO:0000256" key="1">
    <source>
        <dbReference type="ARBA" id="ARBA00022737"/>
    </source>
</evidence>
<dbReference type="EMBL" id="NCKU01006993">
    <property type="protein sequence ID" value="RWS02986.1"/>
    <property type="molecule type" value="Genomic_DNA"/>
</dbReference>
<feature type="region of interest" description="Disordered" evidence="4">
    <location>
        <begin position="236"/>
        <end position="287"/>
    </location>
</feature>
<dbReference type="InterPro" id="IPR035963">
    <property type="entry name" value="FERM_2"/>
</dbReference>
<dbReference type="PROSITE" id="PS51016">
    <property type="entry name" value="MYTH4"/>
    <property type="match status" value="1"/>
</dbReference>
<dbReference type="GO" id="GO:0009887">
    <property type="term" value="P:animal organ morphogenesis"/>
    <property type="evidence" value="ECO:0007669"/>
    <property type="project" value="UniProtKB-ARBA"/>
</dbReference>
<evidence type="ECO:0000256" key="3">
    <source>
        <dbReference type="SAM" id="Coils"/>
    </source>
</evidence>
<dbReference type="Gene3D" id="3.10.20.90">
    <property type="entry name" value="Phosphatidylinositol 3-kinase Catalytic Subunit, Chain A, domain 1"/>
    <property type="match status" value="1"/>
</dbReference>
<feature type="compositionally biased region" description="Low complexity" evidence="4">
    <location>
        <begin position="462"/>
        <end position="479"/>
    </location>
</feature>
<dbReference type="InterPro" id="IPR000857">
    <property type="entry name" value="MyTH4_dom"/>
</dbReference>
<dbReference type="InterPro" id="IPR014352">
    <property type="entry name" value="FERM/acyl-CoA-bd_prot_sf"/>
</dbReference>
<dbReference type="Pfam" id="PF00784">
    <property type="entry name" value="MyTH4"/>
    <property type="match status" value="1"/>
</dbReference>
<feature type="coiled-coil region" evidence="3">
    <location>
        <begin position="54"/>
        <end position="182"/>
    </location>
</feature>
<dbReference type="GO" id="GO:0048731">
    <property type="term" value="P:system development"/>
    <property type="evidence" value="ECO:0007669"/>
    <property type="project" value="UniProtKB-ARBA"/>
</dbReference>
<keyword evidence="9" id="KW-1185">Reference proteome</keyword>